<comment type="caution">
    <text evidence="4">The sequence shown here is derived from an EMBL/GenBank/DDBJ whole genome shotgun (WGS) entry which is preliminary data.</text>
</comment>
<dbReference type="Pfam" id="PF13828">
    <property type="entry name" value="DUF4190"/>
    <property type="match status" value="1"/>
</dbReference>
<sequence length="452" mass="47683">MFTLRDGANCCRSTHLSRVEGCPGIQNRLRQRVGIGAERGLEGEEFLHCSLVGDARVRLRLQPRKVRRRIGSPAGCRCQGILAPPLCIENVVPAAVGRREGRRRLRVVGEQRPQAGRISSTRLRILRRRRRHASPSVPSSFCSLPERVQRGLHRHAVFVADPRSDGWGLSGAGTRTREKQVGCLRQGPAHARVGRVNVTRSPMSNIPPTPPPPSGDVPPYAAPGAGSAPQPGYAAPAGPDKYNVLAIVSLVTAFFVSLVAVITGHIALRQIKRTQEKGRGLAIAGLILGYLGILAGIITIIALMVIFAFAGNKIATDPGFGEGTGGTVEPFPSASSDPGATGDQTTAEACGLLYSAVQADAANLSQNLAELQSDPAAAVSALQKLSTDFDGGLTQITDPDVYAAGNQANTSLKIMIADIQALIADPTTGNSTILDDAQAVQQDFAAIDTVCR</sequence>
<name>A0A3E0W410_9MICO</name>
<gene>
    <name evidence="4" type="ORF">B7R22_02305</name>
</gene>
<feature type="transmembrane region" description="Helical" evidence="2">
    <location>
        <begin position="244"/>
        <end position="268"/>
    </location>
</feature>
<accession>A0A3E0W410</accession>
<feature type="transmembrane region" description="Helical" evidence="2">
    <location>
        <begin position="280"/>
        <end position="310"/>
    </location>
</feature>
<protein>
    <recommendedName>
        <fullName evidence="3">DUF4190 domain-containing protein</fullName>
    </recommendedName>
</protein>
<keyword evidence="2" id="KW-1133">Transmembrane helix</keyword>
<feature type="domain" description="DUF4190" evidence="3">
    <location>
        <begin position="244"/>
        <end position="298"/>
    </location>
</feature>
<feature type="compositionally biased region" description="Low complexity" evidence="1">
    <location>
        <begin position="217"/>
        <end position="232"/>
    </location>
</feature>
<dbReference type="OrthoDB" id="4374883at2"/>
<evidence type="ECO:0000313" key="5">
    <source>
        <dbReference type="Proteomes" id="UP000256541"/>
    </source>
</evidence>
<keyword evidence="2" id="KW-0812">Transmembrane</keyword>
<keyword evidence="2" id="KW-0472">Membrane</keyword>
<evidence type="ECO:0000256" key="1">
    <source>
        <dbReference type="SAM" id="MobiDB-lite"/>
    </source>
</evidence>
<dbReference type="EMBL" id="NBXB01000010">
    <property type="protein sequence ID" value="RFA16711.1"/>
    <property type="molecule type" value="Genomic_DNA"/>
</dbReference>
<proteinExistence type="predicted"/>
<feature type="region of interest" description="Disordered" evidence="1">
    <location>
        <begin position="199"/>
        <end position="232"/>
    </location>
</feature>
<reference evidence="4 5" key="1">
    <citation type="submission" date="2017-04" db="EMBL/GenBank/DDBJ databases">
        <title>Comparative genome analysis of Subtercola boreus.</title>
        <authorList>
            <person name="Cho Y.-J."/>
            <person name="Cho A."/>
            <person name="Kim O.-S."/>
            <person name="Lee J.-I."/>
        </authorList>
    </citation>
    <scope>NUCLEOTIDE SEQUENCE [LARGE SCALE GENOMIC DNA]</scope>
    <source>
        <strain evidence="4 5">P27479</strain>
    </source>
</reference>
<dbReference type="InterPro" id="IPR025241">
    <property type="entry name" value="DUF4190"/>
</dbReference>
<dbReference type="AlphaFoldDB" id="A0A3E0W410"/>
<feature type="compositionally biased region" description="Pro residues" evidence="1">
    <location>
        <begin position="205"/>
        <end position="216"/>
    </location>
</feature>
<evidence type="ECO:0000259" key="3">
    <source>
        <dbReference type="Pfam" id="PF13828"/>
    </source>
</evidence>
<evidence type="ECO:0000313" key="4">
    <source>
        <dbReference type="EMBL" id="RFA16711.1"/>
    </source>
</evidence>
<evidence type="ECO:0000256" key="2">
    <source>
        <dbReference type="SAM" id="Phobius"/>
    </source>
</evidence>
<organism evidence="4 5">
    <name type="scientific">Subtercola boreus</name>
    <dbReference type="NCBI Taxonomy" id="120213"/>
    <lineage>
        <taxon>Bacteria</taxon>
        <taxon>Bacillati</taxon>
        <taxon>Actinomycetota</taxon>
        <taxon>Actinomycetes</taxon>
        <taxon>Micrococcales</taxon>
        <taxon>Microbacteriaceae</taxon>
        <taxon>Subtercola</taxon>
    </lineage>
</organism>
<dbReference type="Proteomes" id="UP000256541">
    <property type="component" value="Unassembled WGS sequence"/>
</dbReference>